<feature type="region of interest" description="Disordered" evidence="1">
    <location>
        <begin position="1"/>
        <end position="43"/>
    </location>
</feature>
<accession>A0ABY5YFS1</accession>
<dbReference type="Proteomes" id="UP001060261">
    <property type="component" value="Chromosome"/>
</dbReference>
<proteinExistence type="predicted"/>
<keyword evidence="3" id="KW-1185">Reference proteome</keyword>
<protein>
    <submittedName>
        <fullName evidence="2">Uncharacterized protein</fullName>
    </submittedName>
</protein>
<sequence length="78" mass="8371">MTEHGRYGDTPLGKSDEELREEGADAQTNSERQHGAAAGSEAEPPIVVPIMTNAMEGQVNPGLVVSDADLKDELRDEH</sequence>
<dbReference type="RefSeq" id="WP_260560196.1">
    <property type="nucleotide sequence ID" value="NZ_BAABEC010000190.1"/>
</dbReference>
<evidence type="ECO:0000313" key="2">
    <source>
        <dbReference type="EMBL" id="UWX63917.1"/>
    </source>
</evidence>
<dbReference type="EMBL" id="CP104213">
    <property type="protein sequence ID" value="UWX63917.1"/>
    <property type="molecule type" value="Genomic_DNA"/>
</dbReference>
<reference evidence="2" key="1">
    <citation type="submission" date="2022-09" db="EMBL/GenBank/DDBJ databases">
        <title>genome sequence of Deinococcus rubellus.</title>
        <authorList>
            <person name="Srinivasan S."/>
        </authorList>
    </citation>
    <scope>NUCLEOTIDE SEQUENCE</scope>
    <source>
        <strain evidence="2">Ant6</strain>
    </source>
</reference>
<feature type="compositionally biased region" description="Basic and acidic residues" evidence="1">
    <location>
        <begin position="14"/>
        <end position="23"/>
    </location>
</feature>
<evidence type="ECO:0000313" key="3">
    <source>
        <dbReference type="Proteomes" id="UP001060261"/>
    </source>
</evidence>
<name>A0ABY5YFS1_9DEIO</name>
<organism evidence="2 3">
    <name type="scientific">Deinococcus rubellus</name>
    <dbReference type="NCBI Taxonomy" id="1889240"/>
    <lineage>
        <taxon>Bacteria</taxon>
        <taxon>Thermotogati</taxon>
        <taxon>Deinococcota</taxon>
        <taxon>Deinococci</taxon>
        <taxon>Deinococcales</taxon>
        <taxon>Deinococcaceae</taxon>
        <taxon>Deinococcus</taxon>
    </lineage>
</organism>
<evidence type="ECO:0000256" key="1">
    <source>
        <dbReference type="SAM" id="MobiDB-lite"/>
    </source>
</evidence>
<gene>
    <name evidence="2" type="ORF">N0D28_14530</name>
</gene>